<dbReference type="RefSeq" id="WP_039396684.1">
    <property type="nucleotide sequence ID" value="NZ_JTDK01000006.1"/>
</dbReference>
<name>A0A0B2A9E5_9MICO</name>
<evidence type="ECO:0000259" key="1">
    <source>
        <dbReference type="Pfam" id="PF13474"/>
    </source>
</evidence>
<dbReference type="InterPro" id="IPR037401">
    <property type="entry name" value="SnoaL-like"/>
</dbReference>
<comment type="caution">
    <text evidence="2">The sequence shown here is derived from an EMBL/GenBank/DDBJ whole genome shotgun (WGS) entry which is preliminary data.</text>
</comment>
<protein>
    <recommendedName>
        <fullName evidence="1">SnoaL-like domain-containing protein</fullName>
    </recommendedName>
</protein>
<evidence type="ECO:0000313" key="2">
    <source>
        <dbReference type="EMBL" id="KHK98343.1"/>
    </source>
</evidence>
<dbReference type="Gene3D" id="3.10.450.50">
    <property type="match status" value="1"/>
</dbReference>
<dbReference type="EMBL" id="JTDK01000006">
    <property type="protein sequence ID" value="KHK98343.1"/>
    <property type="molecule type" value="Genomic_DNA"/>
</dbReference>
<sequence length="133" mass="14322">MESDPETTAAVRALIERTYSAMSTPGSDVAALFAAADMAVAGSGQGELMYGPEQVGAVAESIASAALAWNVEDVKVWHRGDVAWAQILGHVVVRVDGESQHVPYWTTGVFGRTEDGWEWLYWGGSEPQENPRV</sequence>
<keyword evidence="3" id="KW-1185">Reference proteome</keyword>
<accession>A0A0B2A9E5</accession>
<dbReference type="Proteomes" id="UP000031030">
    <property type="component" value="Unassembled WGS sequence"/>
</dbReference>
<organism evidence="2 3">
    <name type="scientific">Microbacterium mangrovi</name>
    <dbReference type="NCBI Taxonomy" id="1348253"/>
    <lineage>
        <taxon>Bacteria</taxon>
        <taxon>Bacillati</taxon>
        <taxon>Actinomycetota</taxon>
        <taxon>Actinomycetes</taxon>
        <taxon>Micrococcales</taxon>
        <taxon>Microbacteriaceae</taxon>
        <taxon>Microbacterium</taxon>
    </lineage>
</organism>
<dbReference type="AlphaFoldDB" id="A0A0B2A9E5"/>
<evidence type="ECO:0000313" key="3">
    <source>
        <dbReference type="Proteomes" id="UP000031030"/>
    </source>
</evidence>
<reference evidence="2 3" key="1">
    <citation type="submission" date="2014-11" db="EMBL/GenBank/DDBJ databases">
        <title>Genome sequence of Microbacterium mangrovi MUSC 115(T).</title>
        <authorList>
            <person name="Lee L.-H."/>
        </authorList>
    </citation>
    <scope>NUCLEOTIDE SEQUENCE [LARGE SCALE GENOMIC DNA]</scope>
    <source>
        <strain evidence="2 3">MUSC 115</strain>
    </source>
</reference>
<dbReference type="Pfam" id="PF13474">
    <property type="entry name" value="SnoaL_3"/>
    <property type="match status" value="1"/>
</dbReference>
<dbReference type="InterPro" id="IPR032710">
    <property type="entry name" value="NTF2-like_dom_sf"/>
</dbReference>
<dbReference type="OrthoDB" id="6876844at2"/>
<dbReference type="SUPFAM" id="SSF54427">
    <property type="entry name" value="NTF2-like"/>
    <property type="match status" value="1"/>
</dbReference>
<proteinExistence type="predicted"/>
<feature type="domain" description="SnoaL-like" evidence="1">
    <location>
        <begin position="11"/>
        <end position="126"/>
    </location>
</feature>
<gene>
    <name evidence="2" type="ORF">LK09_04815</name>
</gene>